<protein>
    <recommendedName>
        <fullName evidence="4">Htaa domain-containing protein</fullName>
    </recommendedName>
</protein>
<dbReference type="EMBL" id="VHIR01000024">
    <property type="protein sequence ID" value="TQE42519.1"/>
    <property type="molecule type" value="Genomic_DNA"/>
</dbReference>
<evidence type="ECO:0000256" key="2">
    <source>
        <dbReference type="SAM" id="Phobius"/>
    </source>
</evidence>
<dbReference type="InterPro" id="IPR007331">
    <property type="entry name" value="Htaa"/>
</dbReference>
<dbReference type="STRING" id="1686286.GCA_900092335_00706"/>
<feature type="signal peptide" evidence="3">
    <location>
        <begin position="1"/>
        <end position="29"/>
    </location>
</feature>
<gene>
    <name evidence="5" type="ORF">EJK80_12075</name>
</gene>
<feature type="region of interest" description="Disordered" evidence="1">
    <location>
        <begin position="276"/>
        <end position="347"/>
    </location>
</feature>
<evidence type="ECO:0000256" key="3">
    <source>
        <dbReference type="SAM" id="SignalP"/>
    </source>
</evidence>
<dbReference type="RefSeq" id="WP_141629252.1">
    <property type="nucleotide sequence ID" value="NZ_VHIR01000024.1"/>
</dbReference>
<evidence type="ECO:0000313" key="6">
    <source>
        <dbReference type="Proteomes" id="UP000318080"/>
    </source>
</evidence>
<keyword evidence="3" id="KW-0732">Signal</keyword>
<dbReference type="AlphaFoldDB" id="A0A540R451"/>
<feature type="region of interest" description="Disordered" evidence="1">
    <location>
        <begin position="547"/>
        <end position="569"/>
    </location>
</feature>
<reference evidence="5 6" key="1">
    <citation type="submission" date="2019-06" db="EMBL/GenBank/DDBJ databases">
        <title>Draft genome of C. phoceense Strain 272.</title>
        <authorList>
            <person name="Pacheco L.G.C."/>
            <person name="Barberis C.M."/>
            <person name="Almuzara M.N."/>
            <person name="Traglia G.M."/>
            <person name="Santos C.S."/>
            <person name="Rocha D.J.P.G."/>
            <person name="Aguiar E.R.G.R."/>
            <person name="Vay C.A."/>
        </authorList>
    </citation>
    <scope>NUCLEOTIDE SEQUENCE [LARGE SCALE GENOMIC DNA]</scope>
    <source>
        <strain evidence="5 6">272</strain>
    </source>
</reference>
<sequence length="616" mass="62002">MRTFSVILRRILGTLAASTLIALPSVALNAPVASAAGTCSWNWGIKQSYRSYIQGQVAKGQWETDGIGFTGSETGADGAFTFTPGKASVQSDTVTVPFGGVIHFTGHNYGGDDLLDMTLTDWQIQASGNRAAIVVDYVSYESDMVDKSARGPQITGDNVVIARIDLDQPVDASVHTLDLSGDVTLTDEGHKLFIAYEAGQSMDPSSGTVATDGSCGGSSDGTGSGSKSLGTISGTFTGRNAEAMAILKETNDTMNGLTTFMGNTESFLDQLESFRSRTEAATGTTTSTTTSTTSGSGASGASTSSAASPSSASGSTSGTSGTTGATGTTRTARPQDPGSAASGGQSETCVATGVQAATAEWGVKKSFQSYITGSIAKGSWTLDGVGYDNSRFQFTGTGGDVDTAAQSGSIRYGGAMHFTGHNGVLDLNIANLEVRFNGTSGQLIADVRSSNMEGERKDFGRTVLGDVSFSLLDVSDSAVDGEATVTLTAAGNDAFANFYEPGTTLDPLSLHAQLGGSGDCAGASGTTAHTGAATTSGGQSAAAAKRAASESSAGDGLQAAAGTSTSGYEDGSGNFQIKKAAAAGSSPEASTWLLLLIAGLAIAGGSMGSVVLRNPA</sequence>
<evidence type="ECO:0000256" key="1">
    <source>
        <dbReference type="SAM" id="MobiDB-lite"/>
    </source>
</evidence>
<dbReference type="Proteomes" id="UP000318080">
    <property type="component" value="Unassembled WGS sequence"/>
</dbReference>
<feature type="chain" id="PRO_5038852608" description="Htaa domain-containing protein" evidence="3">
    <location>
        <begin position="30"/>
        <end position="616"/>
    </location>
</feature>
<feature type="domain" description="Htaa" evidence="4">
    <location>
        <begin position="357"/>
        <end position="510"/>
    </location>
</feature>
<keyword evidence="6" id="KW-1185">Reference proteome</keyword>
<evidence type="ECO:0000313" key="5">
    <source>
        <dbReference type="EMBL" id="TQE42519.1"/>
    </source>
</evidence>
<keyword evidence="2" id="KW-1133">Transmembrane helix</keyword>
<dbReference type="Pfam" id="PF04213">
    <property type="entry name" value="HtaA"/>
    <property type="match status" value="2"/>
</dbReference>
<evidence type="ECO:0000259" key="4">
    <source>
        <dbReference type="Pfam" id="PF04213"/>
    </source>
</evidence>
<name>A0A540R451_9CORY</name>
<keyword evidence="2" id="KW-0812">Transmembrane</keyword>
<accession>A0A540R451</accession>
<feature type="region of interest" description="Disordered" evidence="1">
    <location>
        <begin position="202"/>
        <end position="233"/>
    </location>
</feature>
<organism evidence="5 6">
    <name type="scientific">Corynebacterium phoceense</name>
    <dbReference type="NCBI Taxonomy" id="1686286"/>
    <lineage>
        <taxon>Bacteria</taxon>
        <taxon>Bacillati</taxon>
        <taxon>Actinomycetota</taxon>
        <taxon>Actinomycetes</taxon>
        <taxon>Mycobacteriales</taxon>
        <taxon>Corynebacteriaceae</taxon>
        <taxon>Corynebacterium</taxon>
    </lineage>
</organism>
<keyword evidence="2" id="KW-0472">Membrane</keyword>
<proteinExistence type="predicted"/>
<feature type="domain" description="Htaa" evidence="4">
    <location>
        <begin position="39"/>
        <end position="207"/>
    </location>
</feature>
<feature type="compositionally biased region" description="Gly residues" evidence="1">
    <location>
        <begin position="214"/>
        <end position="224"/>
    </location>
</feature>
<feature type="transmembrane region" description="Helical" evidence="2">
    <location>
        <begin position="592"/>
        <end position="612"/>
    </location>
</feature>
<comment type="caution">
    <text evidence="5">The sequence shown here is derived from an EMBL/GenBank/DDBJ whole genome shotgun (WGS) entry which is preliminary data.</text>
</comment>
<feature type="compositionally biased region" description="Low complexity" evidence="1">
    <location>
        <begin position="279"/>
        <end position="332"/>
    </location>
</feature>